<accession>A0A4S4KN63</accession>
<organism evidence="2 3">
    <name type="scientific">Hermanssonia centrifuga</name>
    <dbReference type="NCBI Taxonomy" id="98765"/>
    <lineage>
        <taxon>Eukaryota</taxon>
        <taxon>Fungi</taxon>
        <taxon>Dikarya</taxon>
        <taxon>Basidiomycota</taxon>
        <taxon>Agaricomycotina</taxon>
        <taxon>Agaricomycetes</taxon>
        <taxon>Polyporales</taxon>
        <taxon>Meruliaceae</taxon>
        <taxon>Hermanssonia</taxon>
    </lineage>
</organism>
<keyword evidence="1" id="KW-0732">Signal</keyword>
<dbReference type="AlphaFoldDB" id="A0A4S4KN63"/>
<dbReference type="SUPFAM" id="SSF51695">
    <property type="entry name" value="PLC-like phosphodiesterases"/>
    <property type="match status" value="1"/>
</dbReference>
<dbReference type="GO" id="GO:0008081">
    <property type="term" value="F:phosphoric diester hydrolase activity"/>
    <property type="evidence" value="ECO:0007669"/>
    <property type="project" value="InterPro"/>
</dbReference>
<dbReference type="EMBL" id="SGPJ01000132">
    <property type="protein sequence ID" value="THG98159.1"/>
    <property type="molecule type" value="Genomic_DNA"/>
</dbReference>
<evidence type="ECO:0000256" key="1">
    <source>
        <dbReference type="SAM" id="SignalP"/>
    </source>
</evidence>
<name>A0A4S4KN63_9APHY</name>
<gene>
    <name evidence="2" type="ORF">EW026_g3971</name>
</gene>
<dbReference type="InterPro" id="IPR051057">
    <property type="entry name" value="PI-PLC_domain"/>
</dbReference>
<sequence>MLPTRYLSSATALLFIWTIAVRAGQSGKFVLINHTPYEWAQVSSSDDQMESWSFPSVIPAGAVQTVNVEWDEADFDKQAESGAEVVYALMGTSNSFQLQARAPSSGFTLQALLHNIATVGNPQGSTINLGWNTNGTTAFVLAGKEGEFASSNPPTNWMQSSLSTIGSRQLRSIAMPGSHDAGMSVITGKTAFVDADDVLTQTGSIASQLTFGSRYFDIRPVIASGVFKTGHYSDISIVGWQGADGQAISDIINEINAFTASNAELIVLNLSHDLNTDSGYGALTQTDWNNLLQQLTGINHLFVAPNPTSVDLTSMTLGQFIGNGQAAVLVITQPSGSISLGSFATQGFYTYSQYNAYNSYSDTDSLSTMVSDQINKMKTVRTSPTSQLFLLSWTLTQGAGDIIDGTSILDLANEADSALSSDFPGAYTSTTFPNILYIDNFASSDATALAMAVNANT</sequence>
<dbReference type="GO" id="GO:0006629">
    <property type="term" value="P:lipid metabolic process"/>
    <property type="evidence" value="ECO:0007669"/>
    <property type="project" value="InterPro"/>
</dbReference>
<feature type="signal peptide" evidence="1">
    <location>
        <begin position="1"/>
        <end position="23"/>
    </location>
</feature>
<dbReference type="PANTHER" id="PTHR13593:SF143">
    <property type="entry name" value="PHOSPHATIDYLINOSITOL-SPECIFIC PHOSPHOLIPASE C X DOMAIN-CONTAINING PROTEIN"/>
    <property type="match status" value="1"/>
</dbReference>
<dbReference type="Proteomes" id="UP000309038">
    <property type="component" value="Unassembled WGS sequence"/>
</dbReference>
<dbReference type="PANTHER" id="PTHR13593">
    <property type="match status" value="1"/>
</dbReference>
<dbReference type="Gene3D" id="3.20.20.190">
    <property type="entry name" value="Phosphatidylinositol (PI) phosphodiesterase"/>
    <property type="match status" value="1"/>
</dbReference>
<evidence type="ECO:0000313" key="3">
    <source>
        <dbReference type="Proteomes" id="UP000309038"/>
    </source>
</evidence>
<proteinExistence type="predicted"/>
<evidence type="ECO:0000313" key="2">
    <source>
        <dbReference type="EMBL" id="THG98159.1"/>
    </source>
</evidence>
<evidence type="ECO:0008006" key="4">
    <source>
        <dbReference type="Google" id="ProtNLM"/>
    </source>
</evidence>
<reference evidence="2 3" key="1">
    <citation type="submission" date="2019-02" db="EMBL/GenBank/DDBJ databases">
        <title>Genome sequencing of the rare red list fungi Phlebia centrifuga.</title>
        <authorList>
            <person name="Buettner E."/>
            <person name="Kellner H."/>
        </authorList>
    </citation>
    <scope>NUCLEOTIDE SEQUENCE [LARGE SCALE GENOMIC DNA]</scope>
    <source>
        <strain evidence="2 3">DSM 108282</strain>
    </source>
</reference>
<dbReference type="InterPro" id="IPR017946">
    <property type="entry name" value="PLC-like_Pdiesterase_TIM-brl"/>
</dbReference>
<comment type="caution">
    <text evidence="2">The sequence shown here is derived from an EMBL/GenBank/DDBJ whole genome shotgun (WGS) entry which is preliminary data.</text>
</comment>
<protein>
    <recommendedName>
        <fullName evidence="4">PLC-like phosphodiesterase</fullName>
    </recommendedName>
</protein>
<feature type="chain" id="PRO_5020243547" description="PLC-like phosphodiesterase" evidence="1">
    <location>
        <begin position="24"/>
        <end position="457"/>
    </location>
</feature>
<keyword evidence="3" id="KW-1185">Reference proteome</keyword>